<dbReference type="InterPro" id="IPR026341">
    <property type="entry name" value="T9SS_type_B"/>
</dbReference>
<gene>
    <name evidence="3" type="ORF">LDX50_10790</name>
    <name evidence="4" type="ORF">LDX50_16760</name>
    <name evidence="5" type="ORF">LDX50_22480</name>
</gene>
<dbReference type="NCBIfam" id="TIGR04131">
    <property type="entry name" value="Bac_Flav_CTERM"/>
    <property type="match status" value="1"/>
</dbReference>
<sequence length="1486" mass="160064">MSKDFFRQFILGFLLLFVTASSFAQTQSTIYWYFGNSGNGFRFIRPGYAAEAVTIPRNLGTGMSAVATDPVSGVILFYTDGINVYDRDNNIMPNGTGLSGSAGVNQGVAICANPNNSNQYFIFTNNGSIRVTTVDMTLNAANANAIPRGDVTLKNQPVNGLPGTYDPGMIILPKNSRDGFWLIAHQTASTSYNAIDISATGTAALPPTFIVNAPTVVDNFSYNAETGQLAIAPRTGAENAAIVAFNTGTGAFGGAATTIPGTSGSTQVYNIYDTEWSNTGRYLFLSGNFSGATDVLMQVDFTDSPLTLRPVPTQNMLRSYGLQMAPDSSIYHLYQHTNGSLRVGRINDPDTIAAQVRYTPNAFGGNINYQGRQFPAFLPPFDPMITATIEIAGTCASVPSLFFPTIEPGADSVRWDFGDGSGSRDLAPFHTYEQGGSYTVSLMVYLNGDSTIFSQPANITQFDLQISGFPQSDTVCAEDFAVEYTAEAQSAGGGQGPQPTFRWSNQLIDDATTTIDSAGNYYVTATDPTTGCVAYQSLRVVEYRAIQQRAFIWYFGEHGGIDFNPIVDVNNPGPARPIPFGDPNDLFGGNQMIAPEGCAIFCDDNGIPLFYSDGVDLYDRLGQLVATDIGGSKNATQSVFIVDFPNDATLFYIFLAREVYDPSGNSSYELNYTVFDLKQRDGLGDLVRDTNDDVIITKLYSPNTERITGNQNWVVVHEWGNSNFRAYPVNAEGIGAAVVSNVGSVHNSASSNTAQGYMKLAPTGKLAVGVSQSNSENYVELFDFDNATGEISNPLRLDFGNETGQVYGVEFSSDYRKVFATIRTPGSNGPSKVYRWQIDTTTVAGNETDPSFIRNSRNLVANEAAIDLGAMQLGPDGQIYIAREGSVNLATITNPNADMTTVPIQDAGYLLDGFGLGENLVDGGFTRSLLGLPNFASQYVTSPQEISAEVFSGCIGETLEFNVINTQSLETYRWNVYDSDSVLVSSGTGETFEFSSMTPGIYSVRVDVIPDCQIVESMPLPAFATFEIFGEPVVNITNIIDPSSCGNSNGQFTVSIPELTGSYAFELSGPIAFVSDTIPGPVNQTVNNLPAGTYNVYVINTITGCQSATSAVLTDQGVRFTLNATPTDASCSEDDGEVSVALIPDAGYTIGYPVDYILRLEGSNNGIITGTYDNADGLQTINATGLLAGVYNMEVTELSGDGCTNTIENIVIGTPPLATLEVPEEVVACDVNEAQIPITTNAPGIRVLDPAPGNYEIINGELRVFAQGDWILETVDQSGALCPETATVQVTFANSDPLPASIERSYSICPDDPVEENRSAIIDPGNAVYFSLEYFDEEGNPIIGTGPDYSLDGDVLTVYKEGPIQIEITNAFGCVTRATINVLIDCKARISAPDAFRPNSNIQDNQVWRVYPFLVSEDDFQVFIFNRWGEMIAQSSDLNFEWNGGYDNNPGKPVPGGTYAYRVIYKSIYEDGRGLQEERGAILLIR</sequence>
<feature type="domain" description="PKD" evidence="2">
    <location>
        <begin position="412"/>
        <end position="444"/>
    </location>
</feature>
<dbReference type="InterPro" id="IPR035986">
    <property type="entry name" value="PKD_dom_sf"/>
</dbReference>
<reference evidence="4" key="1">
    <citation type="submission" date="2021-09" db="EMBL/GenBank/DDBJ databases">
        <title>Fulvivirga sp. isolated from coastal sediment.</title>
        <authorList>
            <person name="Yu H."/>
        </authorList>
    </citation>
    <scope>NUCLEOTIDE SEQUENCE</scope>
    <source>
        <strain evidence="4">1062</strain>
    </source>
</reference>
<dbReference type="InterPro" id="IPR000601">
    <property type="entry name" value="PKD_dom"/>
</dbReference>
<dbReference type="PROSITE" id="PS50093">
    <property type="entry name" value="PKD"/>
    <property type="match status" value="1"/>
</dbReference>
<evidence type="ECO:0000313" key="6">
    <source>
        <dbReference type="Proteomes" id="UP001139409"/>
    </source>
</evidence>
<evidence type="ECO:0000256" key="1">
    <source>
        <dbReference type="SAM" id="SignalP"/>
    </source>
</evidence>
<dbReference type="SUPFAM" id="SSF50993">
    <property type="entry name" value="Peptidase/esterase 'gauge' domain"/>
    <property type="match status" value="1"/>
</dbReference>
<dbReference type="InterPro" id="IPR013783">
    <property type="entry name" value="Ig-like_fold"/>
</dbReference>
<organism evidence="4 6">
    <name type="scientific">Fulvivirga sedimenti</name>
    <dbReference type="NCBI Taxonomy" id="2879465"/>
    <lineage>
        <taxon>Bacteria</taxon>
        <taxon>Pseudomonadati</taxon>
        <taxon>Bacteroidota</taxon>
        <taxon>Cytophagia</taxon>
        <taxon>Cytophagales</taxon>
        <taxon>Fulvivirgaceae</taxon>
        <taxon>Fulvivirga</taxon>
    </lineage>
</organism>
<evidence type="ECO:0000313" key="3">
    <source>
        <dbReference type="EMBL" id="MCA6075359.1"/>
    </source>
</evidence>
<evidence type="ECO:0000313" key="5">
    <source>
        <dbReference type="EMBL" id="MCA6077664.1"/>
    </source>
</evidence>
<evidence type="ECO:0000259" key="2">
    <source>
        <dbReference type="PROSITE" id="PS50093"/>
    </source>
</evidence>
<dbReference type="EMBL" id="JAIXNE010000004">
    <property type="protein sequence ID" value="MCA6077664.1"/>
    <property type="molecule type" value="Genomic_DNA"/>
</dbReference>
<dbReference type="SUPFAM" id="SSF49299">
    <property type="entry name" value="PKD domain"/>
    <property type="match status" value="2"/>
</dbReference>
<keyword evidence="6" id="KW-1185">Reference proteome</keyword>
<dbReference type="Pfam" id="PF13585">
    <property type="entry name" value="CHU_C"/>
    <property type="match status" value="1"/>
</dbReference>
<keyword evidence="1" id="KW-0732">Signal</keyword>
<comment type="caution">
    <text evidence="4">The sequence shown here is derived from an EMBL/GenBank/DDBJ whole genome shotgun (WGS) entry which is preliminary data.</text>
</comment>
<evidence type="ECO:0000313" key="4">
    <source>
        <dbReference type="EMBL" id="MCA6076536.1"/>
    </source>
</evidence>
<dbReference type="RefSeq" id="WP_225698462.1">
    <property type="nucleotide sequence ID" value="NZ_JAIXNE010000002.1"/>
</dbReference>
<proteinExistence type="predicted"/>
<dbReference type="EMBL" id="JAIXNE010000003">
    <property type="protein sequence ID" value="MCA6076536.1"/>
    <property type="molecule type" value="Genomic_DNA"/>
</dbReference>
<dbReference type="CDD" id="cd00146">
    <property type="entry name" value="PKD"/>
    <property type="match status" value="1"/>
</dbReference>
<dbReference type="Proteomes" id="UP001139409">
    <property type="component" value="Unassembled WGS sequence"/>
</dbReference>
<dbReference type="Gene3D" id="2.60.40.10">
    <property type="entry name" value="Immunoglobulins"/>
    <property type="match status" value="1"/>
</dbReference>
<protein>
    <submittedName>
        <fullName evidence="4">Gliding motility-associated C-terminal domain-containing protein</fullName>
    </submittedName>
</protein>
<feature type="signal peptide" evidence="1">
    <location>
        <begin position="1"/>
        <end position="24"/>
    </location>
</feature>
<dbReference type="Pfam" id="PF18911">
    <property type="entry name" value="PKD_4"/>
    <property type="match status" value="1"/>
</dbReference>
<name>A0A9X1HRB1_9BACT</name>
<feature type="chain" id="PRO_5041194990" evidence="1">
    <location>
        <begin position="25"/>
        <end position="1486"/>
    </location>
</feature>
<dbReference type="EMBL" id="JAIXNE010000002">
    <property type="protein sequence ID" value="MCA6075359.1"/>
    <property type="molecule type" value="Genomic_DNA"/>
</dbReference>
<accession>A0A9X1HRB1</accession>